<keyword evidence="1" id="KW-0224">Dipeptidase</keyword>
<keyword evidence="1" id="KW-0645">Protease</keyword>
<dbReference type="InterPro" id="IPR032466">
    <property type="entry name" value="Metal_Hydrolase"/>
</dbReference>
<dbReference type="EC" id="3.4.13.19" evidence="1"/>
<dbReference type="PROSITE" id="PS51365">
    <property type="entry name" value="RENAL_DIPEPTIDASE_2"/>
    <property type="match status" value="1"/>
</dbReference>
<reference evidence="1 2" key="1">
    <citation type="submission" date="2023-09" db="EMBL/GenBank/DDBJ databases">
        <authorList>
            <person name="Page C.A."/>
            <person name="Perez-Diaz I.M."/>
        </authorList>
    </citation>
    <scope>NUCLEOTIDE SEQUENCE [LARGE SCALE GENOMIC DNA]</scope>
    <source>
        <strain evidence="1 2">Ll15</strain>
    </source>
</reference>
<dbReference type="GO" id="GO:0016805">
    <property type="term" value="F:dipeptidase activity"/>
    <property type="evidence" value="ECO:0007669"/>
    <property type="project" value="UniProtKB-KW"/>
</dbReference>
<evidence type="ECO:0000313" key="1">
    <source>
        <dbReference type="EMBL" id="WPK12857.1"/>
    </source>
</evidence>
<gene>
    <name evidence="1" type="ORF">R6U77_03890</name>
</gene>
<dbReference type="RefSeq" id="WP_319837530.1">
    <property type="nucleotide sequence ID" value="NZ_CP137624.1"/>
</dbReference>
<keyword evidence="1" id="KW-0378">Hydrolase</keyword>
<dbReference type="PANTHER" id="PTHR10443:SF12">
    <property type="entry name" value="DIPEPTIDASE"/>
    <property type="match status" value="1"/>
</dbReference>
<dbReference type="EMBL" id="CP137624">
    <property type="protein sequence ID" value="WPK12857.1"/>
    <property type="molecule type" value="Genomic_DNA"/>
</dbReference>
<dbReference type="CDD" id="cd01301">
    <property type="entry name" value="rDP_like"/>
    <property type="match status" value="1"/>
</dbReference>
<name>A0ABZ0S4X5_9BACI</name>
<dbReference type="PANTHER" id="PTHR10443">
    <property type="entry name" value="MICROSOMAL DIPEPTIDASE"/>
    <property type="match status" value="1"/>
</dbReference>
<dbReference type="SUPFAM" id="SSF51556">
    <property type="entry name" value="Metallo-dependent hydrolases"/>
    <property type="match status" value="1"/>
</dbReference>
<dbReference type="InterPro" id="IPR008257">
    <property type="entry name" value="Pept_M19"/>
</dbReference>
<keyword evidence="2" id="KW-1185">Reference proteome</keyword>
<organism evidence="1 2">
    <name type="scientific">Lysinibacillus louembei</name>
    <dbReference type="NCBI Taxonomy" id="1470088"/>
    <lineage>
        <taxon>Bacteria</taxon>
        <taxon>Bacillati</taxon>
        <taxon>Bacillota</taxon>
        <taxon>Bacilli</taxon>
        <taxon>Bacillales</taxon>
        <taxon>Bacillaceae</taxon>
        <taxon>Lysinibacillus</taxon>
    </lineage>
</organism>
<protein>
    <submittedName>
        <fullName evidence="1">Dipeptidase</fullName>
        <ecNumber evidence="1">3.4.13.19</ecNumber>
    </submittedName>
</protein>
<dbReference type="Gene3D" id="3.20.20.140">
    <property type="entry name" value="Metal-dependent hydrolases"/>
    <property type="match status" value="1"/>
</dbReference>
<sequence>MRLPIIDLHCDVLYKYEKKEYDFSTAPFDVNLQHLRQGNVKVQAFAIFIQPTTPKSEKIKSALRQIYYFQTHVIRPENKVVHIKNWSDIERLQSDEIGAFLTIEGVDFFEGDIKMWHLFRELGVLSIGLTWNNANEAADGADEDLGRGVTAFGQEIIQQNNTHKIFTDVSHLSEKSFWDTLELADYVIASHSNAKALCAHRRNLSDEQIKAMVAKNAPIHLVYYPLFIEAQGNATIADLIKHVDHICALGGKHLIGLGSDFDGIDIKVPQLENASQHPNLLNELLKYYTEDEVRGFAGQNFLRHLPK</sequence>
<accession>A0ABZ0S4X5</accession>
<dbReference type="Pfam" id="PF01244">
    <property type="entry name" value="Peptidase_M19"/>
    <property type="match status" value="1"/>
</dbReference>
<dbReference type="Proteomes" id="UP001322664">
    <property type="component" value="Chromosome"/>
</dbReference>
<proteinExistence type="predicted"/>
<evidence type="ECO:0000313" key="2">
    <source>
        <dbReference type="Proteomes" id="UP001322664"/>
    </source>
</evidence>